<sequence length="362" mass="38156">MHIGHYISGVAHTGLIGWVLFGGAFQSEPPPLEVTGVSVITAEEYQAVLRAQEAPAPSTDIAVPIIPEAELETPDLSSATDAPVETPSPPSTEAAEPDATPDLSDLTAPEPQDVTEEAPVLLTPEVDTAVVVPDVSPRPVVRPAPRVAPQPVAQPEPDVTIDDEVRESTEPDTAGETQEEVVEETAPEAASTEIATEANEDDDAPVASAAPTRSVRPRTRPVARAEPSTGTDAAVAAALAEAGAEESTPNQPTAPSGPPLTSGEKDALRVSVQNCWVVDVGSRAADVTVTVGFSLDRDGRVQGDIRLINAEGGDEAAARTAFQSARRAVLRCQKTGYELPVEKYDHWRDIEITFNPDAMRRR</sequence>
<evidence type="ECO:0000313" key="3">
    <source>
        <dbReference type="Proteomes" id="UP000240418"/>
    </source>
</evidence>
<reference evidence="2 3" key="1">
    <citation type="submission" date="2018-03" db="EMBL/GenBank/DDBJ databases">
        <title>Genomic Encyclopedia of Archaeal and Bacterial Type Strains, Phase II (KMG-II): from individual species to whole genera.</title>
        <authorList>
            <person name="Goeker M."/>
        </authorList>
    </citation>
    <scope>NUCLEOTIDE SEQUENCE [LARGE SCALE GENOMIC DNA]</scope>
    <source>
        <strain evidence="2 3">DSM 100673</strain>
    </source>
</reference>
<evidence type="ECO:0000313" key="2">
    <source>
        <dbReference type="EMBL" id="PSL19970.1"/>
    </source>
</evidence>
<feature type="compositionally biased region" description="Acidic residues" evidence="1">
    <location>
        <begin position="177"/>
        <end position="186"/>
    </location>
</feature>
<feature type="compositionally biased region" description="Low complexity" evidence="1">
    <location>
        <begin position="222"/>
        <end position="246"/>
    </location>
</feature>
<dbReference type="Proteomes" id="UP000240418">
    <property type="component" value="Unassembled WGS sequence"/>
</dbReference>
<proteinExistence type="predicted"/>
<dbReference type="OrthoDB" id="7161229at2"/>
<dbReference type="AlphaFoldDB" id="A0A2P8FE15"/>
<gene>
    <name evidence="2" type="ORF">CLV88_10428</name>
</gene>
<evidence type="ECO:0000256" key="1">
    <source>
        <dbReference type="SAM" id="MobiDB-lite"/>
    </source>
</evidence>
<organism evidence="2 3">
    <name type="scientific">Shimia abyssi</name>
    <dbReference type="NCBI Taxonomy" id="1662395"/>
    <lineage>
        <taxon>Bacteria</taxon>
        <taxon>Pseudomonadati</taxon>
        <taxon>Pseudomonadota</taxon>
        <taxon>Alphaproteobacteria</taxon>
        <taxon>Rhodobacterales</taxon>
        <taxon>Roseobacteraceae</taxon>
    </lineage>
</organism>
<feature type="compositionally biased region" description="Low complexity" evidence="1">
    <location>
        <begin position="187"/>
        <end position="197"/>
    </location>
</feature>
<comment type="caution">
    <text evidence="2">The sequence shown here is derived from an EMBL/GenBank/DDBJ whole genome shotgun (WGS) entry which is preliminary data.</text>
</comment>
<dbReference type="GO" id="GO:0051301">
    <property type="term" value="P:cell division"/>
    <property type="evidence" value="ECO:0007669"/>
    <property type="project" value="UniProtKB-KW"/>
</dbReference>
<feature type="compositionally biased region" description="Pro residues" evidence="1">
    <location>
        <begin position="140"/>
        <end position="154"/>
    </location>
</feature>
<keyword evidence="3" id="KW-1185">Reference proteome</keyword>
<keyword evidence="2" id="KW-0131">Cell cycle</keyword>
<keyword evidence="2" id="KW-0132">Cell division</keyword>
<protein>
    <submittedName>
        <fullName evidence="2">Cell division and transport-associated protein TolA</fullName>
    </submittedName>
</protein>
<dbReference type="EMBL" id="PYGJ01000004">
    <property type="protein sequence ID" value="PSL19970.1"/>
    <property type="molecule type" value="Genomic_DNA"/>
</dbReference>
<dbReference type="Gene3D" id="3.30.1150.10">
    <property type="match status" value="1"/>
</dbReference>
<feature type="region of interest" description="Disordered" evidence="1">
    <location>
        <begin position="136"/>
        <end position="264"/>
    </location>
</feature>
<feature type="region of interest" description="Disordered" evidence="1">
    <location>
        <begin position="74"/>
        <end position="122"/>
    </location>
</feature>
<accession>A0A2P8FE15</accession>
<dbReference type="SUPFAM" id="SSF74653">
    <property type="entry name" value="TolA/TonB C-terminal domain"/>
    <property type="match status" value="1"/>
</dbReference>
<name>A0A2P8FE15_9RHOB</name>